<dbReference type="eggNOG" id="KOG4626">
    <property type="taxonomic scope" value="Eukaryota"/>
</dbReference>
<name>S8C089_DACHA</name>
<dbReference type="HOGENOM" id="CLU_001305_0_0_1"/>
<organism evidence="3 4">
    <name type="scientific">Dactylellina haptotyla (strain CBS 200.50)</name>
    <name type="common">Nematode-trapping fungus</name>
    <name type="synonym">Monacrosporium haptotylum</name>
    <dbReference type="NCBI Taxonomy" id="1284197"/>
    <lineage>
        <taxon>Eukaryota</taxon>
        <taxon>Fungi</taxon>
        <taxon>Dikarya</taxon>
        <taxon>Ascomycota</taxon>
        <taxon>Pezizomycotina</taxon>
        <taxon>Orbiliomycetes</taxon>
        <taxon>Orbiliales</taxon>
        <taxon>Orbiliaceae</taxon>
        <taxon>Dactylellina</taxon>
    </lineage>
</organism>
<dbReference type="InterPro" id="IPR011990">
    <property type="entry name" value="TPR-like_helical_dom_sf"/>
</dbReference>
<feature type="region of interest" description="Disordered" evidence="1">
    <location>
        <begin position="181"/>
        <end position="215"/>
    </location>
</feature>
<reference evidence="3 4" key="1">
    <citation type="journal article" date="2013" name="PLoS Genet.">
        <title>Genomic mechanisms accounting for the adaptation to parasitism in nematode-trapping fungi.</title>
        <authorList>
            <person name="Meerupati T."/>
            <person name="Andersson K.M."/>
            <person name="Friman E."/>
            <person name="Kumar D."/>
            <person name="Tunlid A."/>
            <person name="Ahren D."/>
        </authorList>
    </citation>
    <scope>NUCLEOTIDE SEQUENCE [LARGE SCALE GENOMIC DNA]</scope>
    <source>
        <strain evidence="3 4">CBS 200.50</strain>
    </source>
</reference>
<evidence type="ECO:0000313" key="3">
    <source>
        <dbReference type="EMBL" id="EPS45153.1"/>
    </source>
</evidence>
<feature type="domain" description="CHAT" evidence="2">
    <location>
        <begin position="854"/>
        <end position="1132"/>
    </location>
</feature>
<feature type="compositionally biased region" description="Polar residues" evidence="1">
    <location>
        <begin position="186"/>
        <end position="206"/>
    </location>
</feature>
<dbReference type="Pfam" id="PF12770">
    <property type="entry name" value="CHAT"/>
    <property type="match status" value="1"/>
</dbReference>
<dbReference type="OrthoDB" id="9991317at2759"/>
<sequence>MARNSAGSYIYELDLAYYDKVDRTKLGQFQNLEISELHRLSTTTISKATPTTYIHYALFLKTGAIKDLERAIQENGPVDGNPNYASRLKDLISMLSEKYQRTGSLEDLESAIFRAQEMVAATSQSHPERPARIKDWITLMMAKFKHTNEEDDLSDMKFLAEQIGCSIKLVKSRNGISIEVSLPRSEPNTPTPVATRPSPSVATRPSQIVAAPRPGSNTPAFNVESILAALQQGMMSQETQIQSGGMPSIMNTASNPDALRLGMAASRHGFDFENTGSTASLQLAIEYGEQAVAASSARDYSRPNYVGNLGYLLLRRYELSGERIDIERSIKFCSEAVGLVPLSDPERPMMLRSLGYAYGTKYMLDAEMGALDKAIRYCQEAVDTAAPGDQSVADWMSSLSIWLFRRFQAIGIMEDLEQSIKLNERAIEMPAKLTADLAGRLGNLVNGYEARYRRTRNIEDLKRTIKTAQRAIINYPANHPNRPGSLIQLSNSLSERFKLWRREEDINRVVRILDGVLARLPHNHPGRPGWLVNLGLGLSDRFKTTGDKADLFRAVQVTDEGLDAMPVDHKDRGRALNMLCNRLIERALSTGWSHDMDQAVEKCRDGLDSMNLEPSRRLALGFTISKIFIFQFKWEEASKYMELAIEALPLVTSRAAANLDKQLMLEDYSGHASIAAATALNAGKTAEHALRILEIGREVISGLLMDLRGDITELEQHYPGLAKSFVTLRDRLDTPSNGPLDDTSESSAPARTPNVTDRLKAERELDQLLITIRHQPGFENFFLPPTADEMKAAAESGPIIVINVCNIRCDAIIVERDKIRVVKLPKLTDTEAASQARKLQSATQGNSSEMANILRWLWDSIGEETMSALGFKQEVLDGNWPHVWWVLTGILSQFPIHAAGLHEEGSTESVMDRVISSYASSVKTLIHGRRQRTHSTAPAPNRAVLVCMDKTEGLGANGRLPFAKKEIEILTGLCPQLSMEPVTPVCIKKDVLKSLETCKIFHFAGHGHSHPTEPSRSALLLHDWMRSPLTVADLQDAKFRKSKVKASLPFLGYLSACSTKVNKSAKLADEGIHLVNALQLAGFQHVVGTLWEVSDSRCVDIARIFYENLREGMTDEAVRRGLHLAIRTVRDEEIDGDNYFQSRNGKSVNVGTGDFKFDWVPYVHFGL</sequence>
<feature type="region of interest" description="Disordered" evidence="1">
    <location>
        <begin position="733"/>
        <end position="755"/>
    </location>
</feature>
<comment type="caution">
    <text evidence="3">The sequence shown here is derived from an EMBL/GenBank/DDBJ whole genome shotgun (WGS) entry which is preliminary data.</text>
</comment>
<dbReference type="STRING" id="1284197.S8C089"/>
<accession>S8C089</accession>
<gene>
    <name evidence="3" type="ORF">H072_838</name>
</gene>
<evidence type="ECO:0000313" key="4">
    <source>
        <dbReference type="Proteomes" id="UP000015100"/>
    </source>
</evidence>
<protein>
    <recommendedName>
        <fullName evidence="2">CHAT domain-containing protein</fullName>
    </recommendedName>
</protein>
<feature type="compositionally biased region" description="Polar residues" evidence="1">
    <location>
        <begin position="745"/>
        <end position="755"/>
    </location>
</feature>
<proteinExistence type="predicted"/>
<dbReference type="Gene3D" id="1.25.40.10">
    <property type="entry name" value="Tetratricopeptide repeat domain"/>
    <property type="match status" value="2"/>
</dbReference>
<dbReference type="SUPFAM" id="SSF81901">
    <property type="entry name" value="HCP-like"/>
    <property type="match status" value="1"/>
</dbReference>
<dbReference type="AlphaFoldDB" id="S8C089"/>
<dbReference type="InterPro" id="IPR024983">
    <property type="entry name" value="CHAT_dom"/>
</dbReference>
<dbReference type="Proteomes" id="UP000015100">
    <property type="component" value="Unassembled WGS sequence"/>
</dbReference>
<reference evidence="4" key="2">
    <citation type="submission" date="2013-04" db="EMBL/GenBank/DDBJ databases">
        <title>Genomic mechanisms accounting for the adaptation to parasitism in nematode-trapping fungi.</title>
        <authorList>
            <person name="Ahren D.G."/>
        </authorList>
    </citation>
    <scope>NUCLEOTIDE SEQUENCE [LARGE SCALE GENOMIC DNA]</scope>
    <source>
        <strain evidence="4">CBS 200.50</strain>
    </source>
</reference>
<keyword evidence="4" id="KW-1185">Reference proteome</keyword>
<evidence type="ECO:0000259" key="2">
    <source>
        <dbReference type="Pfam" id="PF12770"/>
    </source>
</evidence>
<dbReference type="OMA" id="PESHEHR"/>
<dbReference type="EMBL" id="AQGS01000021">
    <property type="protein sequence ID" value="EPS45153.1"/>
    <property type="molecule type" value="Genomic_DNA"/>
</dbReference>
<evidence type="ECO:0000256" key="1">
    <source>
        <dbReference type="SAM" id="MobiDB-lite"/>
    </source>
</evidence>